<keyword evidence="2" id="KW-1185">Reference proteome</keyword>
<accession>A2E789</accession>
<dbReference type="VEuPathDB" id="TrichDB:TVAGG3_0283750"/>
<dbReference type="EMBL" id="DS113318">
    <property type="protein sequence ID" value="EAY11486.1"/>
    <property type="molecule type" value="Genomic_DNA"/>
</dbReference>
<gene>
    <name evidence="1" type="ORF">TVAG_248530</name>
</gene>
<dbReference type="RefSeq" id="XP_001323709.1">
    <property type="nucleotide sequence ID" value="XM_001323674.1"/>
</dbReference>
<protein>
    <submittedName>
        <fullName evidence="1">Uncharacterized protein</fullName>
    </submittedName>
</protein>
<dbReference type="Proteomes" id="UP000001542">
    <property type="component" value="Unassembled WGS sequence"/>
</dbReference>
<dbReference type="VEuPathDB" id="TrichDB:TVAG_248530"/>
<reference evidence="1" key="1">
    <citation type="submission" date="2006-10" db="EMBL/GenBank/DDBJ databases">
        <authorList>
            <person name="Amadeo P."/>
            <person name="Zhao Q."/>
            <person name="Wortman J."/>
            <person name="Fraser-Liggett C."/>
            <person name="Carlton J."/>
        </authorList>
    </citation>
    <scope>NUCLEOTIDE SEQUENCE</scope>
    <source>
        <strain evidence="1">G3</strain>
    </source>
</reference>
<sequence length="82" mass="9449">MNTYGFLFGGILFRYATQQGAEDDVIEDIKTFAKYFRMNDSIVMMIPGIKTFFLYSNGHQRKIGDEPDLPSLEIINDDPDFD</sequence>
<dbReference type="AlphaFoldDB" id="A2E789"/>
<reference evidence="1" key="2">
    <citation type="journal article" date="2007" name="Science">
        <title>Draft genome sequence of the sexually transmitted pathogen Trichomonas vaginalis.</title>
        <authorList>
            <person name="Carlton J.M."/>
            <person name="Hirt R.P."/>
            <person name="Silva J.C."/>
            <person name="Delcher A.L."/>
            <person name="Schatz M."/>
            <person name="Zhao Q."/>
            <person name="Wortman J.R."/>
            <person name="Bidwell S.L."/>
            <person name="Alsmark U.C.M."/>
            <person name="Besteiro S."/>
            <person name="Sicheritz-Ponten T."/>
            <person name="Noel C.J."/>
            <person name="Dacks J.B."/>
            <person name="Foster P.G."/>
            <person name="Simillion C."/>
            <person name="Van de Peer Y."/>
            <person name="Miranda-Saavedra D."/>
            <person name="Barton G.J."/>
            <person name="Westrop G.D."/>
            <person name="Mueller S."/>
            <person name="Dessi D."/>
            <person name="Fiori P.L."/>
            <person name="Ren Q."/>
            <person name="Paulsen I."/>
            <person name="Zhang H."/>
            <person name="Bastida-Corcuera F.D."/>
            <person name="Simoes-Barbosa A."/>
            <person name="Brown M.T."/>
            <person name="Hayes R.D."/>
            <person name="Mukherjee M."/>
            <person name="Okumura C.Y."/>
            <person name="Schneider R."/>
            <person name="Smith A.J."/>
            <person name="Vanacova S."/>
            <person name="Villalvazo M."/>
            <person name="Haas B.J."/>
            <person name="Pertea M."/>
            <person name="Feldblyum T.V."/>
            <person name="Utterback T.R."/>
            <person name="Shu C.L."/>
            <person name="Osoegawa K."/>
            <person name="de Jong P.J."/>
            <person name="Hrdy I."/>
            <person name="Horvathova L."/>
            <person name="Zubacova Z."/>
            <person name="Dolezal P."/>
            <person name="Malik S.B."/>
            <person name="Logsdon J.M. Jr."/>
            <person name="Henze K."/>
            <person name="Gupta A."/>
            <person name="Wang C.C."/>
            <person name="Dunne R.L."/>
            <person name="Upcroft J.A."/>
            <person name="Upcroft P."/>
            <person name="White O."/>
            <person name="Salzberg S.L."/>
            <person name="Tang P."/>
            <person name="Chiu C.-H."/>
            <person name="Lee Y.-S."/>
            <person name="Embley T.M."/>
            <person name="Coombs G.H."/>
            <person name="Mottram J.C."/>
            <person name="Tachezy J."/>
            <person name="Fraser-Liggett C.M."/>
            <person name="Johnson P.J."/>
        </authorList>
    </citation>
    <scope>NUCLEOTIDE SEQUENCE [LARGE SCALE GENOMIC DNA]</scope>
    <source>
        <strain evidence="1">G3</strain>
    </source>
</reference>
<evidence type="ECO:0000313" key="2">
    <source>
        <dbReference type="Proteomes" id="UP000001542"/>
    </source>
</evidence>
<name>A2E789_TRIV3</name>
<evidence type="ECO:0000313" key="1">
    <source>
        <dbReference type="EMBL" id="EAY11486.1"/>
    </source>
</evidence>
<proteinExistence type="predicted"/>
<organism evidence="1 2">
    <name type="scientific">Trichomonas vaginalis (strain ATCC PRA-98 / G3)</name>
    <dbReference type="NCBI Taxonomy" id="412133"/>
    <lineage>
        <taxon>Eukaryota</taxon>
        <taxon>Metamonada</taxon>
        <taxon>Parabasalia</taxon>
        <taxon>Trichomonadida</taxon>
        <taxon>Trichomonadidae</taxon>
        <taxon>Trichomonas</taxon>
    </lineage>
</organism>
<dbReference type="InParanoid" id="A2E789"/>
<dbReference type="KEGG" id="tva:4769440"/>